<protein>
    <recommendedName>
        <fullName evidence="1">Homing endonuclease LAGLIDADG domain-containing protein</fullName>
    </recommendedName>
</protein>
<dbReference type="Pfam" id="PF00961">
    <property type="entry name" value="LAGLIDADG_1"/>
    <property type="match status" value="1"/>
</dbReference>
<name>A0A3G2ZMK3_9CHLO</name>
<dbReference type="InterPro" id="IPR004860">
    <property type="entry name" value="LAGLIDADG_dom"/>
</dbReference>
<evidence type="ECO:0000313" key="2">
    <source>
        <dbReference type="EMBL" id="AYP41022.1"/>
    </source>
</evidence>
<dbReference type="PANTHER" id="PTHR37520:SF1">
    <property type="entry name" value="INTRON-ENCODED DNA ENDONUCLEASE AI2A-RELATED"/>
    <property type="match status" value="1"/>
</dbReference>
<gene>
    <name evidence="2" type="primary">orf5</name>
</gene>
<evidence type="ECO:0000259" key="1">
    <source>
        <dbReference type="Pfam" id="PF00961"/>
    </source>
</evidence>
<dbReference type="GeneID" id="38573473"/>
<reference evidence="2" key="1">
    <citation type="journal article" date="2018" name="Mitochondrial DNA Part B Resour">
        <title>Mitogenome analysis of a green tide forming Ulva from California, USA confirms its identity as Ulva expansa (Ulvaceae, Chlorophyta).</title>
        <authorList>
            <person name="Hughey J.R."/>
            <person name="Miller K.A."/>
            <person name="Gabrielson P.W."/>
        </authorList>
    </citation>
    <scope>NUCLEOTIDE SEQUENCE</scope>
</reference>
<accession>A0A3G2ZMK3</accession>
<keyword evidence="2" id="KW-0496">Mitochondrion</keyword>
<dbReference type="EMBL" id="MH730971">
    <property type="protein sequence ID" value="AYP41022.1"/>
    <property type="molecule type" value="Genomic_DNA"/>
</dbReference>
<geneLocation type="mitochondrion" evidence="2"/>
<organism evidence="2">
    <name type="scientific">Ulva expansa</name>
    <dbReference type="NCBI Taxonomy" id="2293988"/>
    <lineage>
        <taxon>Eukaryota</taxon>
        <taxon>Viridiplantae</taxon>
        <taxon>Chlorophyta</taxon>
        <taxon>core chlorophytes</taxon>
        <taxon>Ulvophyceae</taxon>
        <taxon>OUU clade</taxon>
        <taxon>Ulvales</taxon>
        <taxon>Ulvaceae</taxon>
        <taxon>Ulva</taxon>
    </lineage>
</organism>
<dbReference type="Gene3D" id="3.10.28.10">
    <property type="entry name" value="Homing endonucleases"/>
    <property type="match status" value="1"/>
</dbReference>
<proteinExistence type="predicted"/>
<dbReference type="PANTHER" id="PTHR37520">
    <property type="entry name" value="INTRON-ENCODED DNA ENDONUCLEASE AI2A-RELATED"/>
    <property type="match status" value="1"/>
</dbReference>
<feature type="domain" description="Homing endonuclease LAGLIDADG" evidence="1">
    <location>
        <begin position="75"/>
        <end position="152"/>
    </location>
</feature>
<dbReference type="RefSeq" id="YP_009546822.1">
    <property type="nucleotide sequence ID" value="NC_040163.1"/>
</dbReference>
<dbReference type="InterPro" id="IPR027434">
    <property type="entry name" value="Homing_endonucl"/>
</dbReference>
<dbReference type="GO" id="GO:0004519">
    <property type="term" value="F:endonuclease activity"/>
    <property type="evidence" value="ECO:0007669"/>
    <property type="project" value="InterPro"/>
</dbReference>
<dbReference type="AlphaFoldDB" id="A0A3G2ZMK3"/>
<sequence length="332" mass="39435">MNTILQIYYFTFAKLLAEGQIYKLLCKYMKNLNSQNNNNTVVQSAGNLMGSSETIRQLSSFKNYNRNLLWFNGWLAGIIDGDGNFDLRKLNNKIVLKAIRIKVHVRDVRILTTIQNTLHFGRIRYDKKNPYCTYIVSTQEQMGEMINIINGLIRLKVNPFKKACAFLDITFKPSDYTLKPLDPYFAGLIDSDGTIVFNYKGNRIECVLEFKLNEFSKKLNFDFVVPNYSPSAYYVRNGAIKFTYQRVNQMIFLYEYFMKNRLFCSMKFYRISKIKYFLTIRHYQKYPKHSLEFRIYSSFLVDFIKYQNPKWPRVPFVKNLIIDKEIVQNYKQ</sequence>
<dbReference type="SUPFAM" id="SSF55608">
    <property type="entry name" value="Homing endonucleases"/>
    <property type="match status" value="2"/>
</dbReference>